<dbReference type="Proteomes" id="UP000051673">
    <property type="component" value="Unassembled WGS sequence"/>
</dbReference>
<comment type="caution">
    <text evidence="2">The sequence shown here is derived from an EMBL/GenBank/DDBJ whole genome shotgun (WGS) entry which is preliminary data.</text>
</comment>
<protein>
    <submittedName>
        <fullName evidence="2">Uncharacterized protein</fullName>
    </submittedName>
</protein>
<keyword evidence="3" id="KW-1185">Reference proteome</keyword>
<accession>A0A0R2JSU9</accession>
<feature type="transmembrane region" description="Helical" evidence="1">
    <location>
        <begin position="6"/>
        <end position="25"/>
    </location>
</feature>
<proteinExistence type="predicted"/>
<evidence type="ECO:0000313" key="3">
    <source>
        <dbReference type="Proteomes" id="UP000051673"/>
    </source>
</evidence>
<reference evidence="2 3" key="1">
    <citation type="journal article" date="2015" name="Genome Announc.">
        <title>Expanding the biotechnology potential of lactobacilli through comparative genomics of 213 strains and associated genera.</title>
        <authorList>
            <person name="Sun Z."/>
            <person name="Harris H.M."/>
            <person name="McCann A."/>
            <person name="Guo C."/>
            <person name="Argimon S."/>
            <person name="Zhang W."/>
            <person name="Yang X."/>
            <person name="Jeffery I.B."/>
            <person name="Cooney J.C."/>
            <person name="Kagawa T.F."/>
            <person name="Liu W."/>
            <person name="Song Y."/>
            <person name="Salvetti E."/>
            <person name="Wrobel A."/>
            <person name="Rasinkangas P."/>
            <person name="Parkhill J."/>
            <person name="Rea M.C."/>
            <person name="O'Sullivan O."/>
            <person name="Ritari J."/>
            <person name="Douillard F.P."/>
            <person name="Paul Ross R."/>
            <person name="Yang R."/>
            <person name="Briner A.E."/>
            <person name="Felis G.E."/>
            <person name="de Vos W.M."/>
            <person name="Barrangou R."/>
            <person name="Klaenhammer T.R."/>
            <person name="Caufield P.W."/>
            <person name="Cui Y."/>
            <person name="Zhang H."/>
            <person name="O'Toole P.W."/>
        </authorList>
    </citation>
    <scope>NUCLEOTIDE SEQUENCE [LARGE SCALE GENOMIC DNA]</scope>
    <source>
        <strain evidence="2 3">DSM 20014</strain>
    </source>
</reference>
<organism evidence="2 3">
    <name type="scientific">Weissella minor</name>
    <dbReference type="NCBI Taxonomy" id="1620"/>
    <lineage>
        <taxon>Bacteria</taxon>
        <taxon>Bacillati</taxon>
        <taxon>Bacillota</taxon>
        <taxon>Bacilli</taxon>
        <taxon>Lactobacillales</taxon>
        <taxon>Lactobacillaceae</taxon>
        <taxon>Weissella</taxon>
    </lineage>
</organism>
<sequence>MDPFLKTIVLVVGFSIVTAALYFFAERQFKRNRRFASMMYGVLAMISGFFAVVNFIDIFVKLF</sequence>
<dbReference type="EMBL" id="JQCD01000024">
    <property type="protein sequence ID" value="KRN77197.1"/>
    <property type="molecule type" value="Genomic_DNA"/>
</dbReference>
<dbReference type="AlphaFoldDB" id="A0A0R2JSU9"/>
<keyword evidence="1" id="KW-0472">Membrane</keyword>
<evidence type="ECO:0000313" key="2">
    <source>
        <dbReference type="EMBL" id="KRN77197.1"/>
    </source>
</evidence>
<keyword evidence="1" id="KW-1133">Transmembrane helix</keyword>
<feature type="transmembrane region" description="Helical" evidence="1">
    <location>
        <begin position="37"/>
        <end position="60"/>
    </location>
</feature>
<dbReference type="STRING" id="1620.IV67_GL000718"/>
<evidence type="ECO:0000256" key="1">
    <source>
        <dbReference type="SAM" id="Phobius"/>
    </source>
</evidence>
<dbReference type="PATRIC" id="fig|1620.3.peg.727"/>
<gene>
    <name evidence="2" type="ORF">IV67_GL000718</name>
</gene>
<name>A0A0R2JSU9_9LACO</name>
<dbReference type="RefSeq" id="WP_057788234.1">
    <property type="nucleotide sequence ID" value="NZ_CBDALJ010000025.1"/>
</dbReference>
<keyword evidence="1" id="KW-0812">Transmembrane</keyword>